<accession>A0A2N8ZAS6</accession>
<reference evidence="1 2" key="1">
    <citation type="submission" date="2017-10" db="EMBL/GenBank/DDBJ databases">
        <authorList>
            <person name="Banno H."/>
            <person name="Chua N.-H."/>
        </authorList>
    </citation>
    <scope>NUCLEOTIDE SEQUENCE [LARGE SCALE GENOMIC DNA]</scope>
    <source>
        <strain evidence="1">Vibrio tapetis CECT4600</strain>
    </source>
</reference>
<dbReference type="KEGG" id="vta:A1041"/>
<protein>
    <submittedName>
        <fullName evidence="1">Uncharacterized protein</fullName>
    </submittedName>
</protein>
<dbReference type="RefSeq" id="WP_102521756.1">
    <property type="nucleotide sequence ID" value="NZ_LT960611.1"/>
</dbReference>
<dbReference type="AlphaFoldDB" id="A0A2N8ZAS6"/>
<evidence type="ECO:0000313" key="2">
    <source>
        <dbReference type="Proteomes" id="UP000235828"/>
    </source>
</evidence>
<name>A0A2N8ZAS6_9VIBR</name>
<dbReference type="OrthoDB" id="5875969at2"/>
<organism evidence="1 2">
    <name type="scientific">Vibrio tapetis subsp. tapetis</name>
    <dbReference type="NCBI Taxonomy" id="1671868"/>
    <lineage>
        <taxon>Bacteria</taxon>
        <taxon>Pseudomonadati</taxon>
        <taxon>Pseudomonadota</taxon>
        <taxon>Gammaproteobacteria</taxon>
        <taxon>Vibrionales</taxon>
        <taxon>Vibrionaceae</taxon>
        <taxon>Vibrio</taxon>
    </lineage>
</organism>
<sequence>MKHNATPRPFNPDFVSKSIGTPERFIHGVWQLGMMRFHAFSDECDEEVREVYNHINHELGAKTIYVDLCLLGENYRDESQIIDIIRGNQPTWVWFVNCQILLDNSLAGWLRSVLTTYNVDHVRATFVLDSQDQYNEIFLTYSAPFYKSTIALKT</sequence>
<evidence type="ECO:0000313" key="1">
    <source>
        <dbReference type="EMBL" id="SON49020.1"/>
    </source>
</evidence>
<proteinExistence type="predicted"/>
<dbReference type="Proteomes" id="UP000235828">
    <property type="component" value="Chromosome A"/>
</dbReference>
<keyword evidence="2" id="KW-1185">Reference proteome</keyword>
<gene>
    <name evidence="1" type="ORF">VTAP4600_A1041</name>
</gene>
<dbReference type="EMBL" id="LT960611">
    <property type="protein sequence ID" value="SON49020.1"/>
    <property type="molecule type" value="Genomic_DNA"/>
</dbReference>